<name>A0A3R7SLC3_PENVA</name>
<evidence type="ECO:0000313" key="3">
    <source>
        <dbReference type="Proteomes" id="UP000283509"/>
    </source>
</evidence>
<feature type="compositionally biased region" description="Acidic residues" evidence="1">
    <location>
        <begin position="30"/>
        <end position="46"/>
    </location>
</feature>
<dbReference type="EMBL" id="QCYY01003054">
    <property type="protein sequence ID" value="ROT65690.1"/>
    <property type="molecule type" value="Genomic_DNA"/>
</dbReference>
<proteinExistence type="predicted"/>
<dbReference type="AlphaFoldDB" id="A0A3R7SLC3"/>
<dbReference type="Proteomes" id="UP000283509">
    <property type="component" value="Unassembled WGS sequence"/>
</dbReference>
<organism evidence="2 3">
    <name type="scientific">Penaeus vannamei</name>
    <name type="common">Whiteleg shrimp</name>
    <name type="synonym">Litopenaeus vannamei</name>
    <dbReference type="NCBI Taxonomy" id="6689"/>
    <lineage>
        <taxon>Eukaryota</taxon>
        <taxon>Metazoa</taxon>
        <taxon>Ecdysozoa</taxon>
        <taxon>Arthropoda</taxon>
        <taxon>Crustacea</taxon>
        <taxon>Multicrustacea</taxon>
        <taxon>Malacostraca</taxon>
        <taxon>Eumalacostraca</taxon>
        <taxon>Eucarida</taxon>
        <taxon>Decapoda</taxon>
        <taxon>Dendrobranchiata</taxon>
        <taxon>Penaeoidea</taxon>
        <taxon>Penaeidae</taxon>
        <taxon>Penaeus</taxon>
    </lineage>
</organism>
<evidence type="ECO:0000256" key="1">
    <source>
        <dbReference type="SAM" id="MobiDB-lite"/>
    </source>
</evidence>
<reference evidence="2 3" key="1">
    <citation type="submission" date="2018-04" db="EMBL/GenBank/DDBJ databases">
        <authorList>
            <person name="Zhang X."/>
            <person name="Yuan J."/>
            <person name="Li F."/>
            <person name="Xiang J."/>
        </authorList>
    </citation>
    <scope>NUCLEOTIDE SEQUENCE [LARGE SCALE GENOMIC DNA]</scope>
    <source>
        <tissue evidence="2">Muscle</tissue>
    </source>
</reference>
<feature type="region of interest" description="Disordered" evidence="1">
    <location>
        <begin position="30"/>
        <end position="50"/>
    </location>
</feature>
<protein>
    <submittedName>
        <fullName evidence="2">Uncharacterized protein</fullName>
    </submittedName>
</protein>
<keyword evidence="3" id="KW-1185">Reference proteome</keyword>
<comment type="caution">
    <text evidence="2">The sequence shown here is derived from an EMBL/GenBank/DDBJ whole genome shotgun (WGS) entry which is preliminary data.</text>
</comment>
<sequence>MEGSSAQAATEDLSAAGKINKMVSELNLEIDLEEEDRGDGEGDESEALARRGRVDFLLQTGKNARTPYVPPEEAELFNYTGKSRRQLHQDLARSGRPPHQASKVRRGNLGGPATERREEHLGPPRRRKGGPATQPHTARDYLLTARATARDKHLARVAEVESRRLDKELHRERAINANLESQLMFHESALQEFLQHHYRQVSDALSKGEDARRNLTEQEVRIDYFSGLLAEAQTVQEEEEERLQELTAFQQFLSAVTPAQSFRDLKRRVQEVQDEVKASRGLSGGRRDSVLSLSSGAVDLSFAATLAAAVNSRATSPLGGGEGGGGGSLGADLMALRMTRLATPTSRSSSRTGHRTARTRSPEEVTDLEVHDGAEVGEEETFNDHMEDHERLVDLAHVYESQCHSLLALLTRYGRDMIV</sequence>
<feature type="region of interest" description="Disordered" evidence="1">
    <location>
        <begin position="342"/>
        <end position="365"/>
    </location>
</feature>
<reference evidence="2 3" key="2">
    <citation type="submission" date="2019-01" db="EMBL/GenBank/DDBJ databases">
        <title>The decoding of complex shrimp genome reveals the adaptation for benthos swimmer, frequently molting mechanism and breeding impact on genome.</title>
        <authorList>
            <person name="Sun Y."/>
            <person name="Gao Y."/>
            <person name="Yu Y."/>
        </authorList>
    </citation>
    <scope>NUCLEOTIDE SEQUENCE [LARGE SCALE GENOMIC DNA]</scope>
    <source>
        <tissue evidence="2">Muscle</tissue>
    </source>
</reference>
<dbReference type="OrthoDB" id="6366378at2759"/>
<feature type="region of interest" description="Disordered" evidence="1">
    <location>
        <begin position="85"/>
        <end position="139"/>
    </location>
</feature>
<feature type="compositionally biased region" description="Low complexity" evidence="1">
    <location>
        <begin position="342"/>
        <end position="351"/>
    </location>
</feature>
<accession>A0A3R7SLC3</accession>
<evidence type="ECO:0000313" key="2">
    <source>
        <dbReference type="EMBL" id="ROT65690.1"/>
    </source>
</evidence>
<gene>
    <name evidence="2" type="ORF">C7M84_016319</name>
</gene>